<evidence type="ECO:0000259" key="1">
    <source>
        <dbReference type="Pfam" id="PF13577"/>
    </source>
</evidence>
<gene>
    <name evidence="2" type="ORF">GCM10023205_82570</name>
</gene>
<dbReference type="InterPro" id="IPR032710">
    <property type="entry name" value="NTF2-like_dom_sf"/>
</dbReference>
<reference evidence="3" key="1">
    <citation type="journal article" date="2019" name="Int. J. Syst. Evol. Microbiol.">
        <title>The Global Catalogue of Microorganisms (GCM) 10K type strain sequencing project: providing services to taxonomists for standard genome sequencing and annotation.</title>
        <authorList>
            <consortium name="The Broad Institute Genomics Platform"/>
            <consortium name="The Broad Institute Genome Sequencing Center for Infectious Disease"/>
            <person name="Wu L."/>
            <person name="Ma J."/>
        </authorList>
    </citation>
    <scope>NUCLEOTIDE SEQUENCE [LARGE SCALE GENOMIC DNA]</scope>
    <source>
        <strain evidence="3">JCM 17986</strain>
    </source>
</reference>
<evidence type="ECO:0000313" key="2">
    <source>
        <dbReference type="EMBL" id="GAA4996813.1"/>
    </source>
</evidence>
<accession>A0ABP9IGJ5</accession>
<feature type="domain" description="SnoaL-like" evidence="1">
    <location>
        <begin position="2"/>
        <end position="133"/>
    </location>
</feature>
<dbReference type="Pfam" id="PF13577">
    <property type="entry name" value="SnoaL_4"/>
    <property type="match status" value="1"/>
</dbReference>
<keyword evidence="3" id="KW-1185">Reference proteome</keyword>
<proteinExistence type="predicted"/>
<sequence length="150" mass="17269">MHDRFAVHELLHRWWFVYDEGEFEAWEDMFTEDVWFTSRTDTGNHPHEAFIASDSRGKADVLAWQREHRLASPYPLRHNGTNVHVVDESGEEVRLASYIDVTSVVDRVPAAVASGIVRAVARREDGRYRLAEVHVVLDTMPAVPFAEVKR</sequence>
<name>A0ABP9IGJ5_9ACTN</name>
<evidence type="ECO:0000313" key="3">
    <source>
        <dbReference type="Proteomes" id="UP001500466"/>
    </source>
</evidence>
<organism evidence="2 3">
    <name type="scientific">Yinghuangia aomiensis</name>
    <dbReference type="NCBI Taxonomy" id="676205"/>
    <lineage>
        <taxon>Bacteria</taxon>
        <taxon>Bacillati</taxon>
        <taxon>Actinomycetota</taxon>
        <taxon>Actinomycetes</taxon>
        <taxon>Kitasatosporales</taxon>
        <taxon>Streptomycetaceae</taxon>
        <taxon>Yinghuangia</taxon>
    </lineage>
</organism>
<dbReference type="Proteomes" id="UP001500466">
    <property type="component" value="Unassembled WGS sequence"/>
</dbReference>
<protein>
    <submittedName>
        <fullName evidence="2">Nuclear transport factor 2 family protein</fullName>
    </submittedName>
</protein>
<dbReference type="SUPFAM" id="SSF54427">
    <property type="entry name" value="NTF2-like"/>
    <property type="match status" value="1"/>
</dbReference>
<dbReference type="Gene3D" id="3.10.450.50">
    <property type="match status" value="1"/>
</dbReference>
<dbReference type="InterPro" id="IPR037401">
    <property type="entry name" value="SnoaL-like"/>
</dbReference>
<dbReference type="RefSeq" id="WP_345681040.1">
    <property type="nucleotide sequence ID" value="NZ_BAABHS010000064.1"/>
</dbReference>
<comment type="caution">
    <text evidence="2">The sequence shown here is derived from an EMBL/GenBank/DDBJ whole genome shotgun (WGS) entry which is preliminary data.</text>
</comment>
<dbReference type="EMBL" id="BAABHS010000064">
    <property type="protein sequence ID" value="GAA4996813.1"/>
    <property type="molecule type" value="Genomic_DNA"/>
</dbReference>